<dbReference type="VEuPathDB" id="FungiDB:PV09_05499"/>
<reference evidence="2 3" key="1">
    <citation type="submission" date="2015-01" db="EMBL/GenBank/DDBJ databases">
        <title>The Genome Sequence of Ochroconis gallopava CBS43764.</title>
        <authorList>
            <consortium name="The Broad Institute Genomics Platform"/>
            <person name="Cuomo C."/>
            <person name="de Hoog S."/>
            <person name="Gorbushina A."/>
            <person name="Stielow B."/>
            <person name="Teixiera M."/>
            <person name="Abouelleil A."/>
            <person name="Chapman S.B."/>
            <person name="Priest M."/>
            <person name="Young S.K."/>
            <person name="Wortman J."/>
            <person name="Nusbaum C."/>
            <person name="Birren B."/>
        </authorList>
    </citation>
    <scope>NUCLEOTIDE SEQUENCE [LARGE SCALE GENOMIC DNA]</scope>
    <source>
        <strain evidence="2 3">CBS 43764</strain>
    </source>
</reference>
<dbReference type="RefSeq" id="XP_016213155.1">
    <property type="nucleotide sequence ID" value="XM_016359016.1"/>
</dbReference>
<dbReference type="InterPro" id="IPR044926">
    <property type="entry name" value="RGS_subdomain_2"/>
</dbReference>
<organism evidence="2 3">
    <name type="scientific">Verruconis gallopava</name>
    <dbReference type="NCBI Taxonomy" id="253628"/>
    <lineage>
        <taxon>Eukaryota</taxon>
        <taxon>Fungi</taxon>
        <taxon>Dikarya</taxon>
        <taxon>Ascomycota</taxon>
        <taxon>Pezizomycotina</taxon>
        <taxon>Dothideomycetes</taxon>
        <taxon>Pleosporomycetidae</taxon>
        <taxon>Venturiales</taxon>
        <taxon>Sympoventuriaceae</taxon>
        <taxon>Verruconis</taxon>
    </lineage>
</organism>
<keyword evidence="3" id="KW-1185">Reference proteome</keyword>
<keyword evidence="1" id="KW-0812">Transmembrane</keyword>
<evidence type="ECO:0000313" key="2">
    <source>
        <dbReference type="EMBL" id="KIW03286.1"/>
    </source>
</evidence>
<protein>
    <recommendedName>
        <fullName evidence="4">RGS domain-containing protein</fullName>
    </recommendedName>
</protein>
<gene>
    <name evidence="2" type="ORF">PV09_05499</name>
</gene>
<keyword evidence="1" id="KW-0472">Membrane</keyword>
<feature type="transmembrane region" description="Helical" evidence="1">
    <location>
        <begin position="304"/>
        <end position="324"/>
    </location>
</feature>
<dbReference type="Proteomes" id="UP000053259">
    <property type="component" value="Unassembled WGS sequence"/>
</dbReference>
<dbReference type="GeneID" id="27313472"/>
<dbReference type="InterPro" id="IPR036305">
    <property type="entry name" value="RGS_sf"/>
</dbReference>
<proteinExistence type="predicted"/>
<dbReference type="InParanoid" id="A0A0D1XLI2"/>
<dbReference type="EMBL" id="KN847545">
    <property type="protein sequence ID" value="KIW03286.1"/>
    <property type="molecule type" value="Genomic_DNA"/>
</dbReference>
<evidence type="ECO:0008006" key="4">
    <source>
        <dbReference type="Google" id="ProtNLM"/>
    </source>
</evidence>
<evidence type="ECO:0000256" key="1">
    <source>
        <dbReference type="SAM" id="Phobius"/>
    </source>
</evidence>
<dbReference type="Gene3D" id="1.10.167.10">
    <property type="entry name" value="Regulator of G-protein Signalling 4, domain 2"/>
    <property type="match status" value="1"/>
</dbReference>
<name>A0A0D1XLI2_9PEZI</name>
<feature type="transmembrane region" description="Helical" evidence="1">
    <location>
        <begin position="276"/>
        <end position="298"/>
    </location>
</feature>
<sequence>MSILFYRRPDYVSRPAGPLNLKDCQKYVERTKNNKSAIPPELSFERVVNNETLPPASLTDFMNYLIYVAHDAETLQFYLWLQDYTKRFNALRKEEQALSPEWKATAAVNETKERNARAKASVSSLNELTTSDKVTSNRMSELIPGANELFADPPISSAPASDYESFITKSVQSQKTIAEMTDDANAMAGLKWQAFTCQPFRQEIAKVIANYLAPNAPRELNISYKDRTAVLHALQHTTHPSAFQILGTIVESTLRGQLHPNFIRWSICNGNKPKIFFVRTMGVIHIALGLLIALLLTLSRASRWYRILSAPVTLIGAITMVAAYKGLCVILHANGGVRNVKPWEDSDSYFSDKTCRAEDEEATLALSDVQSIAKSNRSKSTIAPEAKRPKSFDTFGSANTFADEPWVSQYEKRPLMEKIMEKNTWVQDESIRSIQNMIIRQSQFWGVVFTVVVTAAFVALPPGNFY</sequence>
<dbReference type="SUPFAM" id="SSF48097">
    <property type="entry name" value="Regulator of G-protein signaling, RGS"/>
    <property type="match status" value="1"/>
</dbReference>
<keyword evidence="1" id="KW-1133">Transmembrane helix</keyword>
<dbReference type="PANTHER" id="PTHR39466">
    <property type="entry name" value="RGS DOMAIN-CONTAINING PROTEIN"/>
    <property type="match status" value="1"/>
</dbReference>
<dbReference type="AlphaFoldDB" id="A0A0D1XLI2"/>
<evidence type="ECO:0000313" key="3">
    <source>
        <dbReference type="Proteomes" id="UP000053259"/>
    </source>
</evidence>
<dbReference type="PANTHER" id="PTHR39466:SF1">
    <property type="entry name" value="RGS DOMAIN-CONTAINING PROTEIN"/>
    <property type="match status" value="1"/>
</dbReference>
<dbReference type="HOGENOM" id="CLU_041181_1_0_1"/>
<dbReference type="STRING" id="253628.A0A0D1XLI2"/>
<dbReference type="OrthoDB" id="3232309at2759"/>
<accession>A0A0D1XLI2</accession>
<feature type="transmembrane region" description="Helical" evidence="1">
    <location>
        <begin position="442"/>
        <end position="460"/>
    </location>
</feature>